<gene>
    <name evidence="2" type="ORF">SBOR_9296</name>
</gene>
<feature type="compositionally biased region" description="Basic and acidic residues" evidence="1">
    <location>
        <begin position="168"/>
        <end position="179"/>
    </location>
</feature>
<feature type="region of interest" description="Disordered" evidence="1">
    <location>
        <begin position="72"/>
        <end position="118"/>
    </location>
</feature>
<protein>
    <submittedName>
        <fullName evidence="2">Uncharacterized protein</fullName>
    </submittedName>
</protein>
<feature type="compositionally biased region" description="Acidic residues" evidence="1">
    <location>
        <begin position="88"/>
        <end position="99"/>
    </location>
</feature>
<dbReference type="HOGENOM" id="CLU_1504301_0_0_1"/>
<feature type="region of interest" description="Disordered" evidence="1">
    <location>
        <begin position="1"/>
        <end position="59"/>
    </location>
</feature>
<organism evidence="2 3">
    <name type="scientific">Sclerotinia borealis (strain F-4128)</name>
    <dbReference type="NCBI Taxonomy" id="1432307"/>
    <lineage>
        <taxon>Eukaryota</taxon>
        <taxon>Fungi</taxon>
        <taxon>Dikarya</taxon>
        <taxon>Ascomycota</taxon>
        <taxon>Pezizomycotina</taxon>
        <taxon>Leotiomycetes</taxon>
        <taxon>Helotiales</taxon>
        <taxon>Sclerotiniaceae</taxon>
        <taxon>Sclerotinia</taxon>
    </lineage>
</organism>
<feature type="compositionally biased region" description="Basic and acidic residues" evidence="1">
    <location>
        <begin position="100"/>
        <end position="110"/>
    </location>
</feature>
<feature type="region of interest" description="Disordered" evidence="1">
    <location>
        <begin position="145"/>
        <end position="179"/>
    </location>
</feature>
<feature type="compositionally biased region" description="Polar residues" evidence="1">
    <location>
        <begin position="49"/>
        <end position="58"/>
    </location>
</feature>
<name>W9C386_SCLBF</name>
<dbReference type="EMBL" id="AYSA01000654">
    <property type="protein sequence ID" value="ESZ90316.1"/>
    <property type="molecule type" value="Genomic_DNA"/>
</dbReference>
<dbReference type="OrthoDB" id="3564646at2759"/>
<accession>W9C386</accession>
<reference evidence="2 3" key="1">
    <citation type="journal article" date="2014" name="Genome Announc.">
        <title>Draft genome sequence of Sclerotinia borealis, a psychrophilic plant pathogenic fungus.</title>
        <authorList>
            <person name="Mardanov A.V."/>
            <person name="Beletsky A.V."/>
            <person name="Kadnikov V.V."/>
            <person name="Ignatov A.N."/>
            <person name="Ravin N.V."/>
        </authorList>
    </citation>
    <scope>NUCLEOTIDE SEQUENCE [LARGE SCALE GENOMIC DNA]</scope>
    <source>
        <strain evidence="3">F-4157</strain>
    </source>
</reference>
<dbReference type="AlphaFoldDB" id="W9C386"/>
<proteinExistence type="predicted"/>
<evidence type="ECO:0000313" key="2">
    <source>
        <dbReference type="EMBL" id="ESZ90316.1"/>
    </source>
</evidence>
<comment type="caution">
    <text evidence="2">The sequence shown here is derived from an EMBL/GenBank/DDBJ whole genome shotgun (WGS) entry which is preliminary data.</text>
</comment>
<evidence type="ECO:0000256" key="1">
    <source>
        <dbReference type="SAM" id="MobiDB-lite"/>
    </source>
</evidence>
<dbReference type="Proteomes" id="UP000019487">
    <property type="component" value="Unassembled WGS sequence"/>
</dbReference>
<evidence type="ECO:0000313" key="3">
    <source>
        <dbReference type="Proteomes" id="UP000019487"/>
    </source>
</evidence>
<keyword evidence="3" id="KW-1185">Reference proteome</keyword>
<sequence>MSTKRNLSLGVEDRRKIKHGKTDPAQPSTRPTKQLLPASILQPGDNGPTIGNASQESGRNVIIMKNNLGENMEMSLDFGPMRKGPPSTDDEESEEESEENSEKKPEDVSQKDATITKKAVKRIRYSQMKGSDFLSKGVIHPKEEEVKPKFTATQTKETATPKKFGRRKGGDFVKKTLRP</sequence>